<dbReference type="InterPro" id="IPR008858">
    <property type="entry name" value="TROVE_dom"/>
</dbReference>
<keyword evidence="3" id="KW-0963">Cytoplasm</keyword>
<dbReference type="InterPro" id="IPR036465">
    <property type="entry name" value="vWFA_dom_sf"/>
</dbReference>
<dbReference type="STRING" id="688867.SAMN05660236_1029"/>
<evidence type="ECO:0000313" key="9">
    <source>
        <dbReference type="Proteomes" id="UP000190961"/>
    </source>
</evidence>
<comment type="subcellular location">
    <subcellularLocation>
        <location evidence="1">Cytoplasm</location>
    </subcellularLocation>
</comment>
<evidence type="ECO:0000256" key="3">
    <source>
        <dbReference type="ARBA" id="ARBA00022490"/>
    </source>
</evidence>
<keyword evidence="4" id="KW-0479">Metal-binding</keyword>
<dbReference type="EMBL" id="FUZU01000001">
    <property type="protein sequence ID" value="SKC49845.1"/>
    <property type="molecule type" value="Genomic_DNA"/>
</dbReference>
<dbReference type="RefSeq" id="WP_079685604.1">
    <property type="nucleotide sequence ID" value="NZ_FUZU01000001.1"/>
</dbReference>
<dbReference type="Pfam" id="PF05731">
    <property type="entry name" value="TROVE"/>
    <property type="match status" value="1"/>
</dbReference>
<dbReference type="OrthoDB" id="208855at2"/>
<dbReference type="PROSITE" id="PS50988">
    <property type="entry name" value="TROVE"/>
    <property type="match status" value="1"/>
</dbReference>
<dbReference type="GO" id="GO:0005737">
    <property type="term" value="C:cytoplasm"/>
    <property type="evidence" value="ECO:0007669"/>
    <property type="project" value="UniProtKB-SubCell"/>
</dbReference>
<dbReference type="AlphaFoldDB" id="A0A1T5JEN2"/>
<organism evidence="8 9">
    <name type="scientific">Ohtaekwangia koreensis</name>
    <dbReference type="NCBI Taxonomy" id="688867"/>
    <lineage>
        <taxon>Bacteria</taxon>
        <taxon>Pseudomonadati</taxon>
        <taxon>Bacteroidota</taxon>
        <taxon>Cytophagia</taxon>
        <taxon>Cytophagales</taxon>
        <taxon>Fulvivirgaceae</taxon>
        <taxon>Ohtaekwangia</taxon>
    </lineage>
</organism>
<evidence type="ECO:0000256" key="4">
    <source>
        <dbReference type="ARBA" id="ARBA00022723"/>
    </source>
</evidence>
<evidence type="ECO:0000259" key="7">
    <source>
        <dbReference type="PROSITE" id="PS50988"/>
    </source>
</evidence>
<evidence type="ECO:0000256" key="5">
    <source>
        <dbReference type="ARBA" id="ARBA00022884"/>
    </source>
</evidence>
<dbReference type="InterPro" id="IPR040322">
    <property type="entry name" value="TROVE2"/>
</dbReference>
<dbReference type="PANTHER" id="PTHR14202">
    <property type="entry name" value="60 KDA RIBONUCLEOPROTEIN SSA/RO"/>
    <property type="match status" value="1"/>
</dbReference>
<dbReference type="Proteomes" id="UP000190961">
    <property type="component" value="Unassembled WGS sequence"/>
</dbReference>
<comment type="similarity">
    <text evidence="2">Belongs to the Ro 60 kDa family.</text>
</comment>
<keyword evidence="9" id="KW-1185">Reference proteome</keyword>
<dbReference type="GO" id="GO:1990904">
    <property type="term" value="C:ribonucleoprotein complex"/>
    <property type="evidence" value="ECO:0007669"/>
    <property type="project" value="UniProtKB-KW"/>
</dbReference>
<evidence type="ECO:0000256" key="6">
    <source>
        <dbReference type="ARBA" id="ARBA00023274"/>
    </source>
</evidence>
<keyword evidence="5" id="KW-0694">RNA-binding</keyword>
<dbReference type="InterPro" id="IPR037214">
    <property type="entry name" value="TROVE_dom_sf"/>
</dbReference>
<dbReference type="SUPFAM" id="SSF140864">
    <property type="entry name" value="TROVE domain-like"/>
    <property type="match status" value="1"/>
</dbReference>
<dbReference type="Gene3D" id="3.40.50.410">
    <property type="entry name" value="von Willebrand factor, type A domain"/>
    <property type="match status" value="1"/>
</dbReference>
<protein>
    <submittedName>
        <fullName evidence="8">TROVE domain-containing protein</fullName>
    </submittedName>
</protein>
<dbReference type="GO" id="GO:0003723">
    <property type="term" value="F:RNA binding"/>
    <property type="evidence" value="ECO:0007669"/>
    <property type="project" value="UniProtKB-KW"/>
</dbReference>
<reference evidence="8 9" key="1">
    <citation type="submission" date="2017-02" db="EMBL/GenBank/DDBJ databases">
        <authorList>
            <person name="Peterson S.W."/>
        </authorList>
    </citation>
    <scope>NUCLEOTIDE SEQUENCE [LARGE SCALE GENOMIC DNA]</scope>
    <source>
        <strain evidence="8 9">DSM 25262</strain>
    </source>
</reference>
<dbReference type="GO" id="GO:0046872">
    <property type="term" value="F:metal ion binding"/>
    <property type="evidence" value="ECO:0007669"/>
    <property type="project" value="UniProtKB-KW"/>
</dbReference>
<feature type="domain" description="TROVE" evidence="7">
    <location>
        <begin position="13"/>
        <end position="319"/>
    </location>
</feature>
<name>A0A1T5JEN2_9BACT</name>
<evidence type="ECO:0000256" key="2">
    <source>
        <dbReference type="ARBA" id="ARBA00007814"/>
    </source>
</evidence>
<dbReference type="PANTHER" id="PTHR14202:SF0">
    <property type="entry name" value="RNA-BINDING PROTEIN RO60"/>
    <property type="match status" value="1"/>
</dbReference>
<accession>A0A1T5JEN2</accession>
<evidence type="ECO:0000256" key="1">
    <source>
        <dbReference type="ARBA" id="ARBA00004496"/>
    </source>
</evidence>
<gene>
    <name evidence="8" type="ORF">SAMN05660236_1029</name>
</gene>
<sequence length="509" mass="57592">MRFNVFRKAKKAVTNYEDAKAFTMDVRTDLYSAVVTTSLSDKFYESADNRVDRIRALIAKNDPAFVAQLAIYTRSKMYMRSMPLVLAVELAKIPSTNGVVRNAVKGVVQRADEIMELLAYYQVANQRTGTKKLNKLSKQIQHGLSDAFNRFDEYQFAKYNRAAEIKLKDALFLVHPKAANEIQQGIFDKIAKDILEIPYTWETTLSALGQKKFANELEKQNAFRTTWEQLIFSKKLGYMALLRNLRNILEAGVSVEAIDHVCATLSNGHAVAQAKQLPFRFLAAYREVKVLQSEFVPKVLDALELAVEHSAINIRGFKSNTSVVIACDVSGSMQKSISAKSKIMNYDIGLMLGMLLQSRCERVQAGIFGDTWKIIHVSRRNILANVQEFYEREGEVGYATNGYLVLKDLINRGQVVDKIMMFTDCQLWNSNVVDHVPQHSITSLWMQYKKLAPAARLYLFDLAGYGNTPIDIRNDDVYLIAGWSDKIFDVLKALEDGESALAEIEKIEL</sequence>
<keyword evidence="6" id="KW-0687">Ribonucleoprotein</keyword>
<evidence type="ECO:0000313" key="8">
    <source>
        <dbReference type="EMBL" id="SKC49845.1"/>
    </source>
</evidence>
<proteinExistence type="inferred from homology"/>
<dbReference type="SUPFAM" id="SSF53300">
    <property type="entry name" value="vWA-like"/>
    <property type="match status" value="1"/>
</dbReference>